<name>A0ABN0E277_AERSS</name>
<evidence type="ECO:0000313" key="1">
    <source>
        <dbReference type="EMBL" id="EHI53208.1"/>
    </source>
</evidence>
<comment type="caution">
    <text evidence="1">The sequence shown here is derived from an EMBL/GenBank/DDBJ whole genome shotgun (WGS) entry which is preliminary data.</text>
</comment>
<keyword evidence="2" id="KW-1185">Reference proteome</keyword>
<dbReference type="RefSeq" id="WP_005312798.1">
    <property type="nucleotide sequence ID" value="NZ_AGVO01000023.1"/>
</dbReference>
<organism evidence="1 2">
    <name type="scientific">Aeromonas salmonicida subsp. salmonicida 01-B526</name>
    <dbReference type="NCBI Taxonomy" id="1076135"/>
    <lineage>
        <taxon>Bacteria</taxon>
        <taxon>Pseudomonadati</taxon>
        <taxon>Pseudomonadota</taxon>
        <taxon>Gammaproteobacteria</taxon>
        <taxon>Aeromonadales</taxon>
        <taxon>Aeromonadaceae</taxon>
        <taxon>Aeromonas</taxon>
    </lineage>
</organism>
<protein>
    <recommendedName>
        <fullName evidence="3">YdhG-like domain-containing protein</fullName>
    </recommendedName>
</protein>
<dbReference type="EMBL" id="AGVO01000023">
    <property type="protein sequence ID" value="EHI53208.1"/>
    <property type="molecule type" value="Genomic_DNA"/>
</dbReference>
<proteinExistence type="predicted"/>
<reference evidence="1 2" key="1">
    <citation type="journal article" date="2012" name="Front. Microbiol.">
        <title>Draft Genome Sequence of the Virulent Strain 01-B526 of the Fish Pathogen Aeromonas salmonicida.</title>
        <authorList>
            <person name="Charette S.J."/>
            <person name="Brochu F."/>
            <person name="Boyle B."/>
            <person name="Filion G."/>
            <person name="Tanaka K.H."/>
            <person name="Derome N."/>
        </authorList>
    </citation>
    <scope>NUCLEOTIDE SEQUENCE [LARGE SCALE GENOMIC DNA]</scope>
    <source>
        <strain evidence="1 2">01-B526</strain>
    </source>
</reference>
<sequence length="139" mass="14893">MNPTHSPRLAELLAQLAVLLEETDLSPLDRHRYGRLLDALYLEVPGGGDPQGGTAMISFAWAAHGSEPAFVGPINQHTGKRSQAGSLSAFVWRSDRDKFIEQTRGGAIAVTAKQARELKAGLTEQAFNELVAVLTGGDL</sequence>
<evidence type="ECO:0008006" key="3">
    <source>
        <dbReference type="Google" id="ProtNLM"/>
    </source>
</evidence>
<dbReference type="Proteomes" id="UP000006428">
    <property type="component" value="Unassembled WGS sequence"/>
</dbReference>
<evidence type="ECO:0000313" key="2">
    <source>
        <dbReference type="Proteomes" id="UP000006428"/>
    </source>
</evidence>
<accession>A0ABN0E277</accession>
<gene>
    <name evidence="1" type="ORF">IYQ_07021</name>
</gene>